<name>M7YJS8_TRIUA</name>
<evidence type="ECO:0000313" key="2">
    <source>
        <dbReference type="EMBL" id="EMS47086.1"/>
    </source>
</evidence>
<dbReference type="Gene3D" id="3.30.40.10">
    <property type="entry name" value="Zinc/RING finger domain, C3HC4 (zinc finger)"/>
    <property type="match status" value="1"/>
</dbReference>
<dbReference type="AlphaFoldDB" id="M7YJS8"/>
<dbReference type="EMBL" id="KD266311">
    <property type="protein sequence ID" value="EMS47086.1"/>
    <property type="molecule type" value="Genomic_DNA"/>
</dbReference>
<dbReference type="Pfam" id="PF17807">
    <property type="entry name" value="zf-UBP_var"/>
    <property type="match status" value="1"/>
</dbReference>
<protein>
    <recommendedName>
        <fullName evidence="1">Ubiquitinyl hydrolase variant UBP zinc finger domain-containing protein</fullName>
    </recommendedName>
</protein>
<gene>
    <name evidence="2" type="ORF">TRIUR3_28731</name>
</gene>
<accession>M7YJS8</accession>
<dbReference type="STRING" id="4572.M7YJS8"/>
<dbReference type="InterPro" id="IPR013083">
    <property type="entry name" value="Znf_RING/FYVE/PHD"/>
</dbReference>
<organism evidence="2">
    <name type="scientific">Triticum urartu</name>
    <name type="common">Red wild einkorn</name>
    <name type="synonym">Crithodium urartu</name>
    <dbReference type="NCBI Taxonomy" id="4572"/>
    <lineage>
        <taxon>Eukaryota</taxon>
        <taxon>Viridiplantae</taxon>
        <taxon>Streptophyta</taxon>
        <taxon>Embryophyta</taxon>
        <taxon>Tracheophyta</taxon>
        <taxon>Spermatophyta</taxon>
        <taxon>Magnoliopsida</taxon>
        <taxon>Liliopsida</taxon>
        <taxon>Poales</taxon>
        <taxon>Poaceae</taxon>
        <taxon>BOP clade</taxon>
        <taxon>Pooideae</taxon>
        <taxon>Triticodae</taxon>
        <taxon>Triticeae</taxon>
        <taxon>Triticinae</taxon>
        <taxon>Triticum</taxon>
    </lineage>
</organism>
<dbReference type="InterPro" id="IPR041432">
    <property type="entry name" value="UBP13_Znf-UBP_var"/>
</dbReference>
<feature type="domain" description="Ubiquitinyl hydrolase variant UBP zinc finger" evidence="1">
    <location>
        <begin position="65"/>
        <end position="100"/>
    </location>
</feature>
<reference evidence="2" key="1">
    <citation type="journal article" date="2013" name="Nature">
        <title>Draft genome of the wheat A-genome progenitor Triticum urartu.</title>
        <authorList>
            <person name="Ling H.Q."/>
            <person name="Zhao S."/>
            <person name="Liu D."/>
            <person name="Wang J."/>
            <person name="Sun H."/>
            <person name="Zhang C."/>
            <person name="Fan H."/>
            <person name="Li D."/>
            <person name="Dong L."/>
            <person name="Tao Y."/>
            <person name="Gao C."/>
            <person name="Wu H."/>
            <person name="Li Y."/>
            <person name="Cui Y."/>
            <person name="Guo X."/>
            <person name="Zheng S."/>
            <person name="Wang B."/>
            <person name="Yu K."/>
            <person name="Liang Q."/>
            <person name="Yang W."/>
            <person name="Lou X."/>
            <person name="Chen J."/>
            <person name="Feng M."/>
            <person name="Jian J."/>
            <person name="Zhang X."/>
            <person name="Luo G."/>
            <person name="Jiang Y."/>
            <person name="Liu J."/>
            <person name="Wang Z."/>
            <person name="Sha Y."/>
            <person name="Zhang B."/>
            <person name="Wu H."/>
            <person name="Tang D."/>
            <person name="Shen Q."/>
            <person name="Xue P."/>
            <person name="Zou S."/>
            <person name="Wang X."/>
            <person name="Liu X."/>
            <person name="Wang F."/>
            <person name="Yang Y."/>
            <person name="An X."/>
            <person name="Dong Z."/>
            <person name="Zhang K."/>
            <person name="Zhang X."/>
            <person name="Luo M.C."/>
            <person name="Dvorak J."/>
            <person name="Tong Y."/>
            <person name="Wang J."/>
            <person name="Yang H."/>
            <person name="Li Z."/>
            <person name="Wang D."/>
            <person name="Zhang A."/>
            <person name="Wang J."/>
        </authorList>
    </citation>
    <scope>NUCLEOTIDE SEQUENCE</scope>
</reference>
<evidence type="ECO:0000259" key="1">
    <source>
        <dbReference type="Pfam" id="PF17807"/>
    </source>
</evidence>
<proteinExistence type="predicted"/>
<sequence length="139" mass="16446">MEYTINPKNHKQRRIVYLEIQVSIDRNLHFGSESDDSEKSTKQQKSRNLHVWCLVNLLKEVGWRLYVDMNLFLGFGREHVPRNFKKTENHVYLHVVQWQKPNRNEPENPLKKPLYSPSYAGAKVICRTQGDTEELLSSH</sequence>